<sequence>MLILAIDTTGFSASIALVKDGKKVFFNKIDSGFIPGKNWWDFPYLLPSCHQKFLIRNLKGIKWEDIDAIAVSTNSGIYNCILVGLSVAETLAYCYKNL</sequence>
<dbReference type="SUPFAM" id="SSF53067">
    <property type="entry name" value="Actin-like ATPase domain"/>
    <property type="match status" value="1"/>
</dbReference>
<proteinExistence type="predicted"/>
<dbReference type="Gene3D" id="3.30.420.40">
    <property type="match status" value="1"/>
</dbReference>
<evidence type="ECO:0000313" key="2">
    <source>
        <dbReference type="EMBL" id="GAG90205.1"/>
    </source>
</evidence>
<name>X1B557_9ZZZZ</name>
<comment type="caution">
    <text evidence="2">The sequence shown here is derived from an EMBL/GenBank/DDBJ whole genome shotgun (WGS) entry which is preliminary data.</text>
</comment>
<feature type="non-terminal residue" evidence="2">
    <location>
        <position position="98"/>
    </location>
</feature>
<feature type="domain" description="Gcp-like" evidence="1">
    <location>
        <begin position="59"/>
        <end position="96"/>
    </location>
</feature>
<dbReference type="Pfam" id="PF00814">
    <property type="entry name" value="TsaD"/>
    <property type="match status" value="1"/>
</dbReference>
<dbReference type="EMBL" id="BART01028361">
    <property type="protein sequence ID" value="GAG90205.1"/>
    <property type="molecule type" value="Genomic_DNA"/>
</dbReference>
<dbReference type="AlphaFoldDB" id="X1B557"/>
<accession>X1B557</accession>
<dbReference type="InterPro" id="IPR000905">
    <property type="entry name" value="Gcp-like_dom"/>
</dbReference>
<evidence type="ECO:0000259" key="1">
    <source>
        <dbReference type="Pfam" id="PF00814"/>
    </source>
</evidence>
<dbReference type="InterPro" id="IPR043129">
    <property type="entry name" value="ATPase_NBD"/>
</dbReference>
<gene>
    <name evidence="2" type="ORF">S01H4_50028</name>
</gene>
<organism evidence="2">
    <name type="scientific">marine sediment metagenome</name>
    <dbReference type="NCBI Taxonomy" id="412755"/>
    <lineage>
        <taxon>unclassified sequences</taxon>
        <taxon>metagenomes</taxon>
        <taxon>ecological metagenomes</taxon>
    </lineage>
</organism>
<protein>
    <recommendedName>
        <fullName evidence="1">Gcp-like domain-containing protein</fullName>
    </recommendedName>
</protein>
<reference evidence="2" key="1">
    <citation type="journal article" date="2014" name="Front. Microbiol.">
        <title>High frequency of phylogenetically diverse reductive dehalogenase-homologous genes in deep subseafloor sedimentary metagenomes.</title>
        <authorList>
            <person name="Kawai M."/>
            <person name="Futagami T."/>
            <person name="Toyoda A."/>
            <person name="Takaki Y."/>
            <person name="Nishi S."/>
            <person name="Hori S."/>
            <person name="Arai W."/>
            <person name="Tsubouchi T."/>
            <person name="Morono Y."/>
            <person name="Uchiyama I."/>
            <person name="Ito T."/>
            <person name="Fujiyama A."/>
            <person name="Inagaki F."/>
            <person name="Takami H."/>
        </authorList>
    </citation>
    <scope>NUCLEOTIDE SEQUENCE</scope>
    <source>
        <strain evidence="2">Expedition CK06-06</strain>
    </source>
</reference>